<dbReference type="OrthoDB" id="194358at2759"/>
<evidence type="ECO:0000256" key="3">
    <source>
        <dbReference type="ARBA" id="ARBA00022840"/>
    </source>
</evidence>
<feature type="region of interest" description="Disordered" evidence="6">
    <location>
        <begin position="1"/>
        <end position="76"/>
    </location>
</feature>
<dbReference type="InterPro" id="IPR050235">
    <property type="entry name" value="CK1_Ser-Thr_kinase"/>
</dbReference>
<reference evidence="8 9" key="1">
    <citation type="submission" date="2014-11" db="EMBL/GenBank/DDBJ databases">
        <title>Genetic blueprint of the zoonotic pathogen Toxocara canis.</title>
        <authorList>
            <person name="Zhu X.-Q."/>
            <person name="Korhonen P.K."/>
            <person name="Cai H."/>
            <person name="Young N.D."/>
            <person name="Nejsum P."/>
            <person name="von Samson-Himmelstjerna G."/>
            <person name="Boag P.R."/>
            <person name="Tan P."/>
            <person name="Li Q."/>
            <person name="Min J."/>
            <person name="Yang Y."/>
            <person name="Wang X."/>
            <person name="Fang X."/>
            <person name="Hall R.S."/>
            <person name="Hofmann A."/>
            <person name="Sternberg P.W."/>
            <person name="Jex A.R."/>
            <person name="Gasser R.B."/>
        </authorList>
    </citation>
    <scope>NUCLEOTIDE SEQUENCE [LARGE SCALE GENOMIC DNA]</scope>
    <source>
        <strain evidence="8">PN_DK_2014</strain>
    </source>
</reference>
<dbReference type="GO" id="GO:0004674">
    <property type="term" value="F:protein serine/threonine kinase activity"/>
    <property type="evidence" value="ECO:0007669"/>
    <property type="project" value="UniProtKB-KW"/>
</dbReference>
<dbReference type="EC" id="2.7.11.1" evidence="1"/>
<dbReference type="AlphaFoldDB" id="A0A0B2VN90"/>
<dbReference type="Gene3D" id="1.10.510.10">
    <property type="entry name" value="Transferase(Phosphotransferase) domain 1"/>
    <property type="match status" value="1"/>
</dbReference>
<dbReference type="Proteomes" id="UP000031036">
    <property type="component" value="Unassembled WGS sequence"/>
</dbReference>
<comment type="caution">
    <text evidence="8">The sequence shown here is derived from an EMBL/GenBank/DDBJ whole genome shotgun (WGS) entry which is preliminary data.</text>
</comment>
<keyword evidence="8" id="KW-0808">Transferase</keyword>
<dbReference type="SUPFAM" id="SSF56112">
    <property type="entry name" value="Protein kinase-like (PK-like)"/>
    <property type="match status" value="1"/>
</dbReference>
<evidence type="ECO:0000313" key="9">
    <source>
        <dbReference type="Proteomes" id="UP000031036"/>
    </source>
</evidence>
<feature type="compositionally biased region" description="Basic residues" evidence="6">
    <location>
        <begin position="1"/>
        <end position="14"/>
    </location>
</feature>
<organism evidence="8 9">
    <name type="scientific">Toxocara canis</name>
    <name type="common">Canine roundworm</name>
    <dbReference type="NCBI Taxonomy" id="6265"/>
    <lineage>
        <taxon>Eukaryota</taxon>
        <taxon>Metazoa</taxon>
        <taxon>Ecdysozoa</taxon>
        <taxon>Nematoda</taxon>
        <taxon>Chromadorea</taxon>
        <taxon>Rhabditida</taxon>
        <taxon>Spirurina</taxon>
        <taxon>Ascaridomorpha</taxon>
        <taxon>Ascaridoidea</taxon>
        <taxon>Toxocaridae</taxon>
        <taxon>Toxocara</taxon>
    </lineage>
</organism>
<dbReference type="PROSITE" id="PS00107">
    <property type="entry name" value="PROTEIN_KINASE_ATP"/>
    <property type="match status" value="1"/>
</dbReference>
<dbReference type="PROSITE" id="PS50011">
    <property type="entry name" value="PROTEIN_KINASE_DOM"/>
    <property type="match status" value="1"/>
</dbReference>
<dbReference type="GO" id="GO:0005524">
    <property type="term" value="F:ATP binding"/>
    <property type="evidence" value="ECO:0007669"/>
    <property type="project" value="UniProtKB-UniRule"/>
</dbReference>
<evidence type="ECO:0000256" key="1">
    <source>
        <dbReference type="ARBA" id="ARBA00012513"/>
    </source>
</evidence>
<evidence type="ECO:0000259" key="7">
    <source>
        <dbReference type="PROSITE" id="PS50011"/>
    </source>
</evidence>
<feature type="binding site" evidence="4">
    <location>
        <position position="132"/>
    </location>
    <ligand>
        <name>ATP</name>
        <dbReference type="ChEBI" id="CHEBI:30616"/>
    </ligand>
</feature>
<keyword evidence="2 4" id="KW-0547">Nucleotide-binding</keyword>
<feature type="region of interest" description="Disordered" evidence="6">
    <location>
        <begin position="389"/>
        <end position="416"/>
    </location>
</feature>
<proteinExistence type="inferred from homology"/>
<feature type="domain" description="Protein kinase" evidence="7">
    <location>
        <begin position="100"/>
        <end position="390"/>
    </location>
</feature>
<evidence type="ECO:0000256" key="2">
    <source>
        <dbReference type="ARBA" id="ARBA00022741"/>
    </source>
</evidence>
<feature type="compositionally biased region" description="Acidic residues" evidence="6">
    <location>
        <begin position="27"/>
        <end position="37"/>
    </location>
</feature>
<accession>A0A0B2VN90</accession>
<dbReference type="InterPro" id="IPR017441">
    <property type="entry name" value="Protein_kinase_ATP_BS"/>
</dbReference>
<protein>
    <recommendedName>
        <fullName evidence="1">non-specific serine/threonine protein kinase</fullName>
        <ecNumber evidence="1">2.7.11.1</ecNumber>
    </recommendedName>
</protein>
<evidence type="ECO:0000256" key="4">
    <source>
        <dbReference type="PROSITE-ProRule" id="PRU10141"/>
    </source>
</evidence>
<evidence type="ECO:0000256" key="6">
    <source>
        <dbReference type="SAM" id="MobiDB-lite"/>
    </source>
</evidence>
<dbReference type="InterPro" id="IPR000719">
    <property type="entry name" value="Prot_kinase_dom"/>
</dbReference>
<keyword evidence="8" id="KW-0418">Kinase</keyword>
<dbReference type="InterPro" id="IPR008271">
    <property type="entry name" value="Ser/Thr_kinase_AS"/>
</dbReference>
<comment type="similarity">
    <text evidence="5">Belongs to the protein kinase superfamily.</text>
</comment>
<dbReference type="EMBL" id="JPKZ01001302">
    <property type="protein sequence ID" value="KHN82814.1"/>
    <property type="molecule type" value="Genomic_DNA"/>
</dbReference>
<dbReference type="Pfam" id="PF00069">
    <property type="entry name" value="Pkinase"/>
    <property type="match status" value="1"/>
</dbReference>
<dbReference type="STRING" id="6265.A0A0B2VN90"/>
<gene>
    <name evidence="8" type="primary">Ttbk1</name>
    <name evidence="8" type="ORF">Tcan_12464</name>
</gene>
<keyword evidence="9" id="KW-1185">Reference proteome</keyword>
<sequence length="475" mass="54655">MASRKGSKRRRKRKSKEEDEKLIESGSGEDSDESDDDESKKKAKKKGDGGKGKRGKSTKGNKTDTETKSGKKTKRKIILGPMARKKMNPGVIINTDLHKYEILSVLGAGGFGDVYKVQQIENMNRKGIYALKTETNGPKGRTLNRLKVEMAIFEECERLPMERKRHFVEMIDKGRTEHFKFIVMELVGTSIDDLQKKTPGKRFSFSTTIKLALETVEAIGHLHDLGYIHRDVKPQNFTIGTAEKADNIYLLDFGIARRYTEKYTKAIRIPRKQVKFIGTIRFASRNCHLGKEQCRRDDLEAWVYMVLEFTQYAILPWSRTIDRDSVLRQKQRLFNGKFIKHIADLPSPIHRIIYYIDDLTFQSTPDYEYIALALKRAAEMRNADLNEPFDWKKPKEAENDDENESEGTGKTASTKSRKKFGLVGQLKHRRTDRRGTNTICHKGCDDSVLRCFTSALINVMLSSFRFCDTHSHMFF</sequence>
<evidence type="ECO:0000256" key="5">
    <source>
        <dbReference type="RuleBase" id="RU000304"/>
    </source>
</evidence>
<name>A0A0B2VN90_TOXCA</name>
<dbReference type="SMART" id="SM00220">
    <property type="entry name" value="S_TKc"/>
    <property type="match status" value="1"/>
</dbReference>
<keyword evidence="5" id="KW-0723">Serine/threonine-protein kinase</keyword>
<evidence type="ECO:0000313" key="8">
    <source>
        <dbReference type="EMBL" id="KHN82814.1"/>
    </source>
</evidence>
<dbReference type="PANTHER" id="PTHR11909">
    <property type="entry name" value="CASEIN KINASE-RELATED"/>
    <property type="match status" value="1"/>
</dbReference>
<keyword evidence="3 4" id="KW-0067">ATP-binding</keyword>
<dbReference type="PROSITE" id="PS00108">
    <property type="entry name" value="PROTEIN_KINASE_ST"/>
    <property type="match status" value="1"/>
</dbReference>
<dbReference type="InterPro" id="IPR011009">
    <property type="entry name" value="Kinase-like_dom_sf"/>
</dbReference>